<organism evidence="3">
    <name type="scientific">Perkinsus marinus (strain ATCC 50983 / TXsc)</name>
    <dbReference type="NCBI Taxonomy" id="423536"/>
    <lineage>
        <taxon>Eukaryota</taxon>
        <taxon>Sar</taxon>
        <taxon>Alveolata</taxon>
        <taxon>Perkinsozoa</taxon>
        <taxon>Perkinsea</taxon>
        <taxon>Perkinsida</taxon>
        <taxon>Perkinsidae</taxon>
        <taxon>Perkinsus</taxon>
    </lineage>
</organism>
<protein>
    <submittedName>
        <fullName evidence="2">Uncharacterized protein</fullName>
    </submittedName>
</protein>
<feature type="transmembrane region" description="Helical" evidence="1">
    <location>
        <begin position="253"/>
        <end position="275"/>
    </location>
</feature>
<keyword evidence="3" id="KW-1185">Reference proteome</keyword>
<evidence type="ECO:0000256" key="1">
    <source>
        <dbReference type="SAM" id="Phobius"/>
    </source>
</evidence>
<dbReference type="EMBL" id="GG670562">
    <property type="protein sequence ID" value="EER20527.1"/>
    <property type="molecule type" value="Genomic_DNA"/>
</dbReference>
<dbReference type="GeneID" id="9054075"/>
<dbReference type="OMA" id="NTRSWIY"/>
<accession>C5K5A5</accession>
<keyword evidence="1" id="KW-1133">Transmembrane helix</keyword>
<dbReference type="OrthoDB" id="427253at2759"/>
<keyword evidence="1" id="KW-0812">Transmembrane</keyword>
<dbReference type="Proteomes" id="UP000007800">
    <property type="component" value="Unassembled WGS sequence"/>
</dbReference>
<keyword evidence="1" id="KW-0472">Membrane</keyword>
<reference evidence="2 3" key="1">
    <citation type="submission" date="2008-07" db="EMBL/GenBank/DDBJ databases">
        <authorList>
            <person name="El-Sayed N."/>
            <person name="Caler E."/>
            <person name="Inman J."/>
            <person name="Amedeo P."/>
            <person name="Hass B."/>
            <person name="Wortman J."/>
        </authorList>
    </citation>
    <scope>NUCLEOTIDE SEQUENCE [LARGE SCALE GENOMIC DNA]</scope>
    <source>
        <strain evidence="3">ATCC 50983 / TXsc</strain>
    </source>
</reference>
<dbReference type="InParanoid" id="C5K5A5"/>
<proteinExistence type="predicted"/>
<name>C5K5A5_PERM5</name>
<sequence length="365" mass="39779">MWKRAIASSNWRFRTAICGNCGCSCWLGCTPDKLACSKEGSLISTANLSYQDVNKYMYLDSLDSDSMAANTRSWIYNLRAERQARDFVAAAEIVTRITEWAARNISEKIGTAATRVSAVALLDGGQASLRSLIVRDENLIPGEPLRIVASVGYIGSLPPNFENCSLGLISTLVPNSDDISVLMDSSMKLRIGITNKIENSVYTLIEATTNGEMGNIFAQCCNMEASWDLGVPSATVRARGERNDETPTQGPGWWVWMLIALCIALFLGLIASLFLGRCNRWKRKPAPPFANFEDSGAYVGPKVGYNASRETPTAVVDPESGTPILPLIKKNSITPHQRRASISQLSSSANSVVNPSIRVVQESPF</sequence>
<evidence type="ECO:0000313" key="3">
    <source>
        <dbReference type="Proteomes" id="UP000007800"/>
    </source>
</evidence>
<gene>
    <name evidence="2" type="ORF">Pmar_PMAR010273</name>
</gene>
<dbReference type="AlphaFoldDB" id="C5K5A5"/>
<dbReference type="RefSeq" id="XP_002788731.1">
    <property type="nucleotide sequence ID" value="XM_002788685.1"/>
</dbReference>
<evidence type="ECO:0000313" key="2">
    <source>
        <dbReference type="EMBL" id="EER20527.1"/>
    </source>
</evidence>